<dbReference type="InterPro" id="IPR052687">
    <property type="entry name" value="SDHAF1"/>
</dbReference>
<accession>A0A1D1W9Z8</accession>
<comment type="caution">
    <text evidence="7">The sequence shown here is derived from an EMBL/GenBank/DDBJ whole genome shotgun (WGS) entry which is preliminary data.</text>
</comment>
<organism evidence="7 8">
    <name type="scientific">Ramazzottius varieornatus</name>
    <name type="common">Water bear</name>
    <name type="synonym">Tardigrade</name>
    <dbReference type="NCBI Taxonomy" id="947166"/>
    <lineage>
        <taxon>Eukaryota</taxon>
        <taxon>Metazoa</taxon>
        <taxon>Ecdysozoa</taxon>
        <taxon>Tardigrada</taxon>
        <taxon>Eutardigrada</taxon>
        <taxon>Parachela</taxon>
        <taxon>Hypsibioidea</taxon>
        <taxon>Ramazzottiidae</taxon>
        <taxon>Ramazzottius</taxon>
    </lineage>
</organism>
<evidence type="ECO:0000256" key="2">
    <source>
        <dbReference type="ARBA" id="ARBA00023128"/>
    </source>
</evidence>
<evidence type="ECO:0000256" key="3">
    <source>
        <dbReference type="ARBA" id="ARBA00023186"/>
    </source>
</evidence>
<evidence type="ECO:0000313" key="8">
    <source>
        <dbReference type="Proteomes" id="UP000186922"/>
    </source>
</evidence>
<dbReference type="GO" id="GO:0034553">
    <property type="term" value="P:mitochondrial respiratory chain complex II assembly"/>
    <property type="evidence" value="ECO:0007669"/>
    <property type="project" value="InterPro"/>
</dbReference>
<evidence type="ECO:0000256" key="1">
    <source>
        <dbReference type="ARBA" id="ARBA00004305"/>
    </source>
</evidence>
<keyword evidence="3" id="KW-0143">Chaperone</keyword>
<gene>
    <name evidence="7" type="primary">RvY_19284-1</name>
    <name evidence="7" type="synonym">RvY_19284.1</name>
    <name evidence="7" type="ORF">RvY_19284</name>
</gene>
<name>A0A1D1W9Z8_RAMVA</name>
<dbReference type="PANTHER" id="PTHR47046">
    <property type="entry name" value="SUCCINATE DEHYDROGENASE ASSEMBLY FACTOR 1, MITOCHONDRIAL"/>
    <property type="match status" value="1"/>
</dbReference>
<dbReference type="EMBL" id="BDGG01000028">
    <property type="protein sequence ID" value="GAV09803.1"/>
    <property type="molecule type" value="Genomic_DNA"/>
</dbReference>
<dbReference type="CDD" id="cd20268">
    <property type="entry name" value="Complex1_LYR_SDHAF1_LYRM8"/>
    <property type="match status" value="1"/>
</dbReference>
<keyword evidence="8" id="KW-1185">Reference proteome</keyword>
<dbReference type="OrthoDB" id="273010at2759"/>
<keyword evidence="2" id="KW-0496">Mitochondrion</keyword>
<dbReference type="Pfam" id="PF05347">
    <property type="entry name" value="Complex1_LYR"/>
    <property type="match status" value="1"/>
</dbReference>
<feature type="region of interest" description="Disordered" evidence="5">
    <location>
        <begin position="91"/>
        <end position="113"/>
    </location>
</feature>
<comment type="similarity">
    <text evidence="4">Belongs to the complex I LYR family. SDHAF1 subfamily.</text>
</comment>
<feature type="domain" description="Complex 1 LYR protein" evidence="6">
    <location>
        <begin position="22"/>
        <end position="75"/>
    </location>
</feature>
<dbReference type="GO" id="GO:0005759">
    <property type="term" value="C:mitochondrial matrix"/>
    <property type="evidence" value="ECO:0007669"/>
    <property type="project" value="UniProtKB-SubCell"/>
</dbReference>
<evidence type="ECO:0000256" key="4">
    <source>
        <dbReference type="ARBA" id="ARBA00025715"/>
    </source>
</evidence>
<reference evidence="7 8" key="1">
    <citation type="journal article" date="2016" name="Nat. Commun.">
        <title>Extremotolerant tardigrade genome and improved radiotolerance of human cultured cells by tardigrade-unique protein.</title>
        <authorList>
            <person name="Hashimoto T."/>
            <person name="Horikawa D.D."/>
            <person name="Saito Y."/>
            <person name="Kuwahara H."/>
            <person name="Kozuka-Hata H."/>
            <person name="Shin-I T."/>
            <person name="Minakuchi Y."/>
            <person name="Ohishi K."/>
            <person name="Motoyama A."/>
            <person name="Aizu T."/>
            <person name="Enomoto A."/>
            <person name="Kondo K."/>
            <person name="Tanaka S."/>
            <person name="Hara Y."/>
            <person name="Koshikawa S."/>
            <person name="Sagara H."/>
            <person name="Miura T."/>
            <person name="Yokobori S."/>
            <person name="Miyagawa K."/>
            <person name="Suzuki Y."/>
            <person name="Kubo T."/>
            <person name="Oyama M."/>
            <person name="Kohara Y."/>
            <person name="Fujiyama A."/>
            <person name="Arakawa K."/>
            <person name="Katayama T."/>
            <person name="Toyoda A."/>
            <person name="Kunieda T."/>
        </authorList>
    </citation>
    <scope>NUCLEOTIDE SEQUENCE [LARGE SCALE GENOMIC DNA]</scope>
    <source>
        <strain evidence="7 8">YOKOZUNA-1</strain>
    </source>
</reference>
<comment type="subcellular location">
    <subcellularLocation>
        <location evidence="1">Mitochondrion matrix</location>
    </subcellularLocation>
</comment>
<dbReference type="Proteomes" id="UP000186922">
    <property type="component" value="Unassembled WGS sequence"/>
</dbReference>
<evidence type="ECO:0000256" key="5">
    <source>
        <dbReference type="SAM" id="MobiDB-lite"/>
    </source>
</evidence>
<dbReference type="InterPro" id="IPR045295">
    <property type="entry name" value="Complex1_LYR_SDHAF1_LYRM8"/>
</dbReference>
<proteinExistence type="inferred from homology"/>
<sequence length="113" mass="13276">MWDGERIFEKRSCTMVRSRLSRHVLRLYKGFMRAARDKPGFKERIRAEFKQHSALPLSESMRIEYLLRRGQRQLESLQNANVKEFRVFGVPSASGNDPSLDMPSKIPQRLKKP</sequence>
<protein>
    <recommendedName>
        <fullName evidence="6">Complex 1 LYR protein domain-containing protein</fullName>
    </recommendedName>
</protein>
<evidence type="ECO:0000313" key="7">
    <source>
        <dbReference type="EMBL" id="GAV09803.1"/>
    </source>
</evidence>
<dbReference type="PANTHER" id="PTHR47046:SF1">
    <property type="entry name" value="SUCCINATE DEHYDROGENASE ASSEMBLY FACTOR 1, MITOCHONDRIAL"/>
    <property type="match status" value="1"/>
</dbReference>
<dbReference type="InterPro" id="IPR008011">
    <property type="entry name" value="Complex1_LYR_dom"/>
</dbReference>
<evidence type="ECO:0000259" key="6">
    <source>
        <dbReference type="Pfam" id="PF05347"/>
    </source>
</evidence>
<dbReference type="STRING" id="947166.A0A1D1W9Z8"/>
<dbReference type="AlphaFoldDB" id="A0A1D1W9Z8"/>